<dbReference type="PANTHER" id="PTHR43833">
    <property type="entry name" value="POTASSIUM CHANNEL PROTEIN 2-RELATED-RELATED"/>
    <property type="match status" value="1"/>
</dbReference>
<evidence type="ECO:0000256" key="2">
    <source>
        <dbReference type="ARBA" id="ARBA00022448"/>
    </source>
</evidence>
<keyword evidence="2" id="KW-0813">Transport</keyword>
<dbReference type="Proteomes" id="UP000824262">
    <property type="component" value="Unassembled WGS sequence"/>
</dbReference>
<dbReference type="NCBIfam" id="NF007041">
    <property type="entry name" value="PRK09496.3-4"/>
    <property type="match status" value="1"/>
</dbReference>
<dbReference type="Pfam" id="PF02254">
    <property type="entry name" value="TrkA_N"/>
    <property type="match status" value="2"/>
</dbReference>
<dbReference type="AlphaFoldDB" id="A0A9D0ZG24"/>
<dbReference type="EMBL" id="DVGA01000114">
    <property type="protein sequence ID" value="HIQ79599.1"/>
    <property type="molecule type" value="Genomic_DNA"/>
</dbReference>
<dbReference type="Gene3D" id="3.30.70.1450">
    <property type="entry name" value="Regulator of K+ conductance, C-terminal domain"/>
    <property type="match status" value="2"/>
</dbReference>
<dbReference type="PANTHER" id="PTHR43833:SF5">
    <property type="entry name" value="TRK SYSTEM POTASSIUM UPTAKE PROTEIN TRKA"/>
    <property type="match status" value="1"/>
</dbReference>
<feature type="domain" description="RCK C-terminal" evidence="8">
    <location>
        <begin position="372"/>
        <end position="453"/>
    </location>
</feature>
<keyword evidence="5" id="KW-0520">NAD</keyword>
<dbReference type="InterPro" id="IPR003148">
    <property type="entry name" value="RCK_N"/>
</dbReference>
<dbReference type="GO" id="GO:0005886">
    <property type="term" value="C:plasma membrane"/>
    <property type="evidence" value="ECO:0007669"/>
    <property type="project" value="InterPro"/>
</dbReference>
<dbReference type="InterPro" id="IPR036291">
    <property type="entry name" value="NAD(P)-bd_dom_sf"/>
</dbReference>
<comment type="caution">
    <text evidence="9">The sequence shown here is derived from an EMBL/GenBank/DDBJ whole genome shotgun (WGS) entry which is preliminary data.</text>
</comment>
<keyword evidence="3" id="KW-0633">Potassium transport</keyword>
<dbReference type="SUPFAM" id="SSF51735">
    <property type="entry name" value="NAD(P)-binding Rossmann-fold domains"/>
    <property type="match status" value="2"/>
</dbReference>
<dbReference type="NCBIfam" id="NF007033">
    <property type="entry name" value="PRK09496.1-5"/>
    <property type="match status" value="1"/>
</dbReference>
<evidence type="ECO:0000313" key="9">
    <source>
        <dbReference type="EMBL" id="HIQ79599.1"/>
    </source>
</evidence>
<name>A0A9D0ZG24_9FIRM</name>
<dbReference type="PROSITE" id="PS51201">
    <property type="entry name" value="RCK_N"/>
    <property type="match status" value="2"/>
</dbReference>
<gene>
    <name evidence="9" type="primary">trkA</name>
    <name evidence="9" type="ORF">IAB77_10130</name>
</gene>
<feature type="domain" description="RCK N-terminal" evidence="7">
    <location>
        <begin position="228"/>
        <end position="346"/>
    </location>
</feature>
<dbReference type="SUPFAM" id="SSF116726">
    <property type="entry name" value="TrkA C-terminal domain-like"/>
    <property type="match status" value="2"/>
</dbReference>
<feature type="domain" description="RCK N-terminal" evidence="7">
    <location>
        <begin position="1"/>
        <end position="119"/>
    </location>
</feature>
<reference evidence="9" key="2">
    <citation type="journal article" date="2021" name="PeerJ">
        <title>Extensive microbial diversity within the chicken gut microbiome revealed by metagenomics and culture.</title>
        <authorList>
            <person name="Gilroy R."/>
            <person name="Ravi A."/>
            <person name="Getino M."/>
            <person name="Pursley I."/>
            <person name="Horton D.L."/>
            <person name="Alikhan N.F."/>
            <person name="Baker D."/>
            <person name="Gharbi K."/>
            <person name="Hall N."/>
            <person name="Watson M."/>
            <person name="Adriaenssens E.M."/>
            <person name="Foster-Nyarko E."/>
            <person name="Jarju S."/>
            <person name="Secka A."/>
            <person name="Antonio M."/>
            <person name="Oren A."/>
            <person name="Chaudhuri R.R."/>
            <person name="La Ragione R."/>
            <person name="Hildebrand F."/>
            <person name="Pallen M.J."/>
        </authorList>
    </citation>
    <scope>NUCLEOTIDE SEQUENCE</scope>
    <source>
        <strain evidence="9">ChiBcolR7-354</strain>
    </source>
</reference>
<evidence type="ECO:0000313" key="10">
    <source>
        <dbReference type="Proteomes" id="UP000824262"/>
    </source>
</evidence>
<dbReference type="Gene3D" id="3.40.50.720">
    <property type="entry name" value="NAD(P)-binding Rossmann-like Domain"/>
    <property type="match status" value="2"/>
</dbReference>
<evidence type="ECO:0000259" key="8">
    <source>
        <dbReference type="PROSITE" id="PS51202"/>
    </source>
</evidence>
<evidence type="ECO:0000256" key="1">
    <source>
        <dbReference type="ARBA" id="ARBA00017378"/>
    </source>
</evidence>
<accession>A0A9D0ZG24</accession>
<dbReference type="InterPro" id="IPR050721">
    <property type="entry name" value="Trk_Ktr_HKT_K-transport"/>
</dbReference>
<dbReference type="InterPro" id="IPR036721">
    <property type="entry name" value="RCK_C_sf"/>
</dbReference>
<evidence type="ECO:0000256" key="3">
    <source>
        <dbReference type="ARBA" id="ARBA00022538"/>
    </source>
</evidence>
<dbReference type="Pfam" id="PF02080">
    <property type="entry name" value="TrkA_C"/>
    <property type="match status" value="2"/>
</dbReference>
<dbReference type="PRINTS" id="PR00335">
    <property type="entry name" value="KUPTAKETRKA"/>
</dbReference>
<organism evidence="9 10">
    <name type="scientific">Candidatus Scatomorpha intestinavium</name>
    <dbReference type="NCBI Taxonomy" id="2840922"/>
    <lineage>
        <taxon>Bacteria</taxon>
        <taxon>Bacillati</taxon>
        <taxon>Bacillota</taxon>
        <taxon>Clostridia</taxon>
        <taxon>Eubacteriales</taxon>
        <taxon>Candidatus Scatomorpha</taxon>
    </lineage>
</organism>
<proteinExistence type="predicted"/>
<dbReference type="InterPro" id="IPR006036">
    <property type="entry name" value="K_uptake_TrkA"/>
</dbReference>
<dbReference type="NCBIfam" id="NF007031">
    <property type="entry name" value="PRK09496.1-2"/>
    <property type="match status" value="1"/>
</dbReference>
<reference evidence="9" key="1">
    <citation type="submission" date="2020-10" db="EMBL/GenBank/DDBJ databases">
        <authorList>
            <person name="Gilroy R."/>
        </authorList>
    </citation>
    <scope>NUCLEOTIDE SEQUENCE</scope>
    <source>
        <strain evidence="9">ChiBcolR7-354</strain>
    </source>
</reference>
<evidence type="ECO:0000256" key="6">
    <source>
        <dbReference type="ARBA" id="ARBA00023065"/>
    </source>
</evidence>
<sequence>MNIIVIGAGRMGQSLAGRLIEEGHSVTVVDWDPNKIEHISTNYDVMALQGNGADYEVLTEAGAEDADLLLAVTSDDAVNMLCCLTARKLGVGNTVARVRTMEYFRQLVFFKEELGLSLVFNPEHDAAAEISRILRIPSAAKVESFAKGRAEMVEFTITAGMPICGMKLSQLGGRYGSGILISAVQRNSDVVIPTGSYTLEAGDVVHVVGAPAKMSAFFKAIGTHKRSVRDVMILGGGRISLYLGRELIDAGIRVKIIEEDEEHCETIKEILPKAEVLLGDGTDPRLLEEEGIRTTDAFVALTGSDQNNIITSMFAARSGAGKVITKINQEVFRTMVGSHKLDSFVTPTSIASDNIVQYVRAMQNSLDASGIESLHEIADGKAEVIEFLIRKDAPYLNIPLRDLKIGHDTLLAAIIRGNTCIIPGGNDVIRLHDSVIAVTARFGIQRFSDIFQE</sequence>
<evidence type="ECO:0000259" key="7">
    <source>
        <dbReference type="PROSITE" id="PS51201"/>
    </source>
</evidence>
<protein>
    <recommendedName>
        <fullName evidence="1">Trk system potassium uptake protein TrkA</fullName>
    </recommendedName>
</protein>
<dbReference type="PROSITE" id="PS51202">
    <property type="entry name" value="RCK_C"/>
    <property type="match status" value="2"/>
</dbReference>
<dbReference type="GO" id="GO:0015079">
    <property type="term" value="F:potassium ion transmembrane transporter activity"/>
    <property type="evidence" value="ECO:0007669"/>
    <property type="project" value="InterPro"/>
</dbReference>
<feature type="domain" description="RCK C-terminal" evidence="8">
    <location>
        <begin position="140"/>
        <end position="223"/>
    </location>
</feature>
<keyword evidence="4" id="KW-0630">Potassium</keyword>
<dbReference type="InterPro" id="IPR006037">
    <property type="entry name" value="RCK_C"/>
</dbReference>
<dbReference type="NCBIfam" id="NF007039">
    <property type="entry name" value="PRK09496.3-2"/>
    <property type="match status" value="1"/>
</dbReference>
<evidence type="ECO:0000256" key="5">
    <source>
        <dbReference type="ARBA" id="ARBA00023027"/>
    </source>
</evidence>
<evidence type="ECO:0000256" key="4">
    <source>
        <dbReference type="ARBA" id="ARBA00022958"/>
    </source>
</evidence>
<keyword evidence="6" id="KW-0406">Ion transport</keyword>